<gene>
    <name evidence="1" type="ORF">HK415_09605</name>
</gene>
<dbReference type="EMBL" id="JABFCS010000001">
    <property type="protein sequence ID" value="NNU43357.1"/>
    <property type="molecule type" value="Genomic_DNA"/>
</dbReference>
<dbReference type="AlphaFoldDB" id="A0A849KB39"/>
<evidence type="ECO:0000313" key="1">
    <source>
        <dbReference type="EMBL" id="NNU43357.1"/>
    </source>
</evidence>
<dbReference type="InterPro" id="IPR011990">
    <property type="entry name" value="TPR-like_helical_dom_sf"/>
</dbReference>
<dbReference type="RefSeq" id="WP_171558487.1">
    <property type="nucleotide sequence ID" value="NZ_JABFCS010000001.1"/>
</dbReference>
<organism evidence="1 2">
    <name type="scientific">Ramlibacter montanisoli</name>
    <dbReference type="NCBI Taxonomy" id="2732512"/>
    <lineage>
        <taxon>Bacteria</taxon>
        <taxon>Pseudomonadati</taxon>
        <taxon>Pseudomonadota</taxon>
        <taxon>Betaproteobacteria</taxon>
        <taxon>Burkholderiales</taxon>
        <taxon>Comamonadaceae</taxon>
        <taxon>Ramlibacter</taxon>
    </lineage>
</organism>
<proteinExistence type="predicted"/>
<reference evidence="1 2" key="1">
    <citation type="submission" date="2020-05" db="EMBL/GenBank/DDBJ databases">
        <authorList>
            <person name="Khan S.A."/>
            <person name="Jeon C.O."/>
            <person name="Chun B.H."/>
        </authorList>
    </citation>
    <scope>NUCLEOTIDE SEQUENCE [LARGE SCALE GENOMIC DNA]</scope>
    <source>
        <strain evidence="1 2">B156</strain>
    </source>
</reference>
<sequence length="407" mass="44740">MPAREQETQLHPTIAVIPFRGGHDGAESRAIGDAIADGVIGQLVRTPQLKVISRLSAVAFRDRELRAESLHQILGADFVLSGNYLVRGSRILCSVELADARQGTVVWADRLEAEVEDLFRLESELPHRIADAAVAALLNAQARSATVAPLPTLRSYTVLLGGIQLMHQSSPASFDRSRAALDYLLERHPRSSIARAWRANWSVLKATRGLVEDPQAEAESALSQTRRALDAEPDNALALAIEGFVYCHLKSDVDTARQRIDSALSLDPSCSLGWLFRATVQSVLPAETGAAVSSAEKAMALSPLDPIRYYYHSLLASALLFDDQMERALQEARRSWMLNKFHAPTLRVLVIAGMETGQEAFAHEMVRRLMEVAPRLTVERYLSRRPAVTDKVERFAKALAAAGVPLR</sequence>
<dbReference type="Gene3D" id="1.25.40.10">
    <property type="entry name" value="Tetratricopeptide repeat domain"/>
    <property type="match status" value="1"/>
</dbReference>
<dbReference type="SUPFAM" id="SSF52964">
    <property type="entry name" value="TolB, N-terminal domain"/>
    <property type="match status" value="1"/>
</dbReference>
<evidence type="ECO:0000313" key="2">
    <source>
        <dbReference type="Proteomes" id="UP000552954"/>
    </source>
</evidence>
<evidence type="ECO:0008006" key="3">
    <source>
        <dbReference type="Google" id="ProtNLM"/>
    </source>
</evidence>
<accession>A0A849KB39</accession>
<comment type="caution">
    <text evidence="1">The sequence shown here is derived from an EMBL/GenBank/DDBJ whole genome shotgun (WGS) entry which is preliminary data.</text>
</comment>
<dbReference type="Proteomes" id="UP000552954">
    <property type="component" value="Unassembled WGS sequence"/>
</dbReference>
<dbReference type="SUPFAM" id="SSF48452">
    <property type="entry name" value="TPR-like"/>
    <property type="match status" value="1"/>
</dbReference>
<name>A0A849KB39_9BURK</name>
<keyword evidence="2" id="KW-1185">Reference proteome</keyword>
<reference evidence="1 2" key="2">
    <citation type="submission" date="2020-06" db="EMBL/GenBank/DDBJ databases">
        <title>Ramlibacter rhizophilus sp. nov., isolated from rhizosphere soil of national flower Mugunghwa from South Korea.</title>
        <authorList>
            <person name="Zheng-Fei Y."/>
            <person name="Huan T."/>
        </authorList>
    </citation>
    <scope>NUCLEOTIDE SEQUENCE [LARGE SCALE GENOMIC DNA]</scope>
    <source>
        <strain evidence="1 2">B156</strain>
    </source>
</reference>
<protein>
    <recommendedName>
        <fullName evidence="3">Transcriptional regulator</fullName>
    </recommendedName>
</protein>
<dbReference type="Gene3D" id="3.40.50.10070">
    <property type="entry name" value="TolB, N-terminal domain"/>
    <property type="match status" value="1"/>
</dbReference>